<feature type="region of interest" description="Disordered" evidence="1">
    <location>
        <begin position="1"/>
        <end position="154"/>
    </location>
</feature>
<dbReference type="AlphaFoldDB" id="A0A8K0A339"/>
<organism evidence="2 3">
    <name type="scientific">Branchiostoma lanceolatum</name>
    <name type="common">Common lancelet</name>
    <name type="synonym">Amphioxus lanceolatum</name>
    <dbReference type="NCBI Taxonomy" id="7740"/>
    <lineage>
        <taxon>Eukaryota</taxon>
        <taxon>Metazoa</taxon>
        <taxon>Chordata</taxon>
        <taxon>Cephalochordata</taxon>
        <taxon>Leptocardii</taxon>
        <taxon>Amphioxiformes</taxon>
        <taxon>Branchiostomatidae</taxon>
        <taxon>Branchiostoma</taxon>
    </lineage>
</organism>
<proteinExistence type="predicted"/>
<feature type="compositionally biased region" description="Basic residues" evidence="1">
    <location>
        <begin position="35"/>
        <end position="48"/>
    </location>
</feature>
<gene>
    <name evidence="2" type="primary">Hypp3841</name>
    <name evidence="2" type="ORF">BLAG_LOCUS21231</name>
</gene>
<reference evidence="2" key="1">
    <citation type="submission" date="2022-01" db="EMBL/GenBank/DDBJ databases">
        <authorList>
            <person name="Braso-Vives M."/>
        </authorList>
    </citation>
    <scope>NUCLEOTIDE SEQUENCE</scope>
</reference>
<sequence length="284" mass="30680">MKSHSGSDKKAGDAKGKQPASVVSLTGAESATGGRARKKRKGRSTHSVHRGDGTRPTSSITRPPSSRRQSSHHKKCRSSSHSAPSKSSVHKHVDTPTTSSTSVKRKKSGRKRSVQSAKGKKRSARDEKKSVSTSSQSRDDIVTPDSSQESVLRVEYLTHTQEEVQTPVEFVPCEVESRKTSPSNVKQVVVLLEETDAKSTTTDGVKRVAGNQLQDGRDQSAGQGSAAASLPRNDVRKSPSLREASKQRKPTLVCSVGDAWGSANTDKMDGKNRKDQHVRFSSSR</sequence>
<evidence type="ECO:0000313" key="3">
    <source>
        <dbReference type="Proteomes" id="UP000838412"/>
    </source>
</evidence>
<accession>A0A8K0A339</accession>
<dbReference type="Proteomes" id="UP000838412">
    <property type="component" value="Chromosome 6"/>
</dbReference>
<dbReference type="EMBL" id="OV696691">
    <property type="protein sequence ID" value="CAH1268211.1"/>
    <property type="molecule type" value="Genomic_DNA"/>
</dbReference>
<feature type="compositionally biased region" description="Low complexity" evidence="1">
    <location>
        <begin position="54"/>
        <end position="68"/>
    </location>
</feature>
<feature type="compositionally biased region" description="Basic residues" evidence="1">
    <location>
        <begin position="69"/>
        <end position="78"/>
    </location>
</feature>
<feature type="compositionally biased region" description="Basic residues" evidence="1">
    <location>
        <begin position="103"/>
        <end position="123"/>
    </location>
</feature>
<keyword evidence="3" id="KW-1185">Reference proteome</keyword>
<evidence type="ECO:0000313" key="2">
    <source>
        <dbReference type="EMBL" id="CAH1268211.1"/>
    </source>
</evidence>
<feature type="compositionally biased region" description="Basic and acidic residues" evidence="1">
    <location>
        <begin position="266"/>
        <end position="278"/>
    </location>
</feature>
<evidence type="ECO:0000256" key="1">
    <source>
        <dbReference type="SAM" id="MobiDB-lite"/>
    </source>
</evidence>
<feature type="compositionally biased region" description="Low complexity" evidence="1">
    <location>
        <begin position="219"/>
        <end position="229"/>
    </location>
</feature>
<feature type="compositionally biased region" description="Basic and acidic residues" evidence="1">
    <location>
        <begin position="1"/>
        <end position="16"/>
    </location>
</feature>
<protein>
    <submittedName>
        <fullName evidence="2">Hypp3841 protein</fullName>
    </submittedName>
</protein>
<name>A0A8K0A339_BRALA</name>
<feature type="region of interest" description="Disordered" evidence="1">
    <location>
        <begin position="197"/>
        <end position="284"/>
    </location>
</feature>